<gene>
    <name evidence="4" type="ORF">DPMN_044321</name>
</gene>
<feature type="coiled-coil region" evidence="1">
    <location>
        <begin position="150"/>
        <end position="219"/>
    </location>
</feature>
<reference evidence="4" key="2">
    <citation type="submission" date="2020-11" db="EMBL/GenBank/DDBJ databases">
        <authorList>
            <person name="McCartney M.A."/>
            <person name="Auch B."/>
            <person name="Kono T."/>
            <person name="Mallez S."/>
            <person name="Becker A."/>
            <person name="Gohl D.M."/>
            <person name="Silverstein K.A.T."/>
            <person name="Koren S."/>
            <person name="Bechman K.B."/>
            <person name="Herman A."/>
            <person name="Abrahante J.E."/>
            <person name="Garbe J."/>
        </authorList>
    </citation>
    <scope>NUCLEOTIDE SEQUENCE</scope>
    <source>
        <strain evidence="4">Duluth1</strain>
        <tissue evidence="4">Whole animal</tissue>
    </source>
</reference>
<dbReference type="Proteomes" id="UP000828390">
    <property type="component" value="Unassembled WGS sequence"/>
</dbReference>
<feature type="compositionally biased region" description="Polar residues" evidence="2">
    <location>
        <begin position="556"/>
        <end position="566"/>
    </location>
</feature>
<feature type="region of interest" description="Disordered" evidence="2">
    <location>
        <begin position="1"/>
        <end position="50"/>
    </location>
</feature>
<dbReference type="InterPro" id="IPR031981">
    <property type="entry name" value="MIEAP_C"/>
</dbReference>
<feature type="region of interest" description="Disordered" evidence="2">
    <location>
        <begin position="539"/>
        <end position="592"/>
    </location>
</feature>
<feature type="compositionally biased region" description="Basic and acidic residues" evidence="2">
    <location>
        <begin position="9"/>
        <end position="35"/>
    </location>
</feature>
<evidence type="ECO:0000256" key="1">
    <source>
        <dbReference type="SAM" id="Coils"/>
    </source>
</evidence>
<dbReference type="EMBL" id="JAIWYP010000011">
    <property type="protein sequence ID" value="KAH3737728.1"/>
    <property type="molecule type" value="Genomic_DNA"/>
</dbReference>
<dbReference type="AlphaFoldDB" id="A0A9D4D268"/>
<evidence type="ECO:0000313" key="5">
    <source>
        <dbReference type="Proteomes" id="UP000828390"/>
    </source>
</evidence>
<organism evidence="4 5">
    <name type="scientific">Dreissena polymorpha</name>
    <name type="common">Zebra mussel</name>
    <name type="synonym">Mytilus polymorpha</name>
    <dbReference type="NCBI Taxonomy" id="45954"/>
    <lineage>
        <taxon>Eukaryota</taxon>
        <taxon>Metazoa</taxon>
        <taxon>Spiralia</taxon>
        <taxon>Lophotrochozoa</taxon>
        <taxon>Mollusca</taxon>
        <taxon>Bivalvia</taxon>
        <taxon>Autobranchia</taxon>
        <taxon>Heteroconchia</taxon>
        <taxon>Euheterodonta</taxon>
        <taxon>Imparidentia</taxon>
        <taxon>Neoheterodontei</taxon>
        <taxon>Myida</taxon>
        <taxon>Dreissenoidea</taxon>
        <taxon>Dreissenidae</taxon>
        <taxon>Dreissena</taxon>
    </lineage>
</organism>
<proteinExistence type="predicted"/>
<name>A0A9D4D268_DREPO</name>
<feature type="compositionally biased region" description="Basic and acidic residues" evidence="2">
    <location>
        <begin position="540"/>
        <end position="555"/>
    </location>
</feature>
<reference evidence="4" key="1">
    <citation type="journal article" date="2019" name="bioRxiv">
        <title>The Genome of the Zebra Mussel, Dreissena polymorpha: A Resource for Invasive Species Research.</title>
        <authorList>
            <person name="McCartney M.A."/>
            <person name="Auch B."/>
            <person name="Kono T."/>
            <person name="Mallez S."/>
            <person name="Zhang Y."/>
            <person name="Obille A."/>
            <person name="Becker A."/>
            <person name="Abrahante J.E."/>
            <person name="Garbe J."/>
            <person name="Badalamenti J.P."/>
            <person name="Herman A."/>
            <person name="Mangelson H."/>
            <person name="Liachko I."/>
            <person name="Sullivan S."/>
            <person name="Sone E.D."/>
            <person name="Koren S."/>
            <person name="Silverstein K.A.T."/>
            <person name="Beckman K.B."/>
            <person name="Gohl D.M."/>
        </authorList>
    </citation>
    <scope>NUCLEOTIDE SEQUENCE</scope>
    <source>
        <strain evidence="4">Duluth1</strain>
        <tissue evidence="4">Whole animal</tissue>
    </source>
</reference>
<feature type="coiled-coil region" evidence="1">
    <location>
        <begin position="266"/>
        <end position="371"/>
    </location>
</feature>
<feature type="domain" description="Mitochondria-eating protein C-terminal" evidence="3">
    <location>
        <begin position="388"/>
        <end position="531"/>
    </location>
</feature>
<evidence type="ECO:0000256" key="2">
    <source>
        <dbReference type="SAM" id="MobiDB-lite"/>
    </source>
</evidence>
<dbReference type="Pfam" id="PF16026">
    <property type="entry name" value="MIEAP"/>
    <property type="match status" value="1"/>
</dbReference>
<comment type="caution">
    <text evidence="4">The sequence shown here is derived from an EMBL/GenBank/DDBJ whole genome shotgun (WGS) entry which is preliminary data.</text>
</comment>
<dbReference type="OrthoDB" id="6159177at2759"/>
<evidence type="ECO:0000259" key="3">
    <source>
        <dbReference type="Pfam" id="PF16026"/>
    </source>
</evidence>
<evidence type="ECO:0000313" key="4">
    <source>
        <dbReference type="EMBL" id="KAH3737728.1"/>
    </source>
</evidence>
<accession>A0A9D4D268</accession>
<keyword evidence="1" id="KW-0175">Coiled coil</keyword>
<keyword evidence="5" id="KW-1185">Reference proteome</keyword>
<sequence length="870" mass="100729">MGKRQSKKERKDRPSSQRNAKESEAFLQVHERRNQDTTMNNDGERRTSRSRNPLRWCFGKFRRSTSQYDIEHAESSLDHLKITPSKKNDRAERYGQRITNIDHEKFTSLKREQQSTEIHLNDIEITTEPIATETELAKKTFELNNERIARQQLEAQLNDRNNVIEQRENEIKTLTDDKEKYRKQNEHDTKTINEMNIKIKTLEEEKQDTLRRMRSIKSKFLSECVESMSPDKKEHSLVHLQSDASSENVLNENEGPKLTNIDNEVLTSLRTELDRFQELFQNLETLLDGQNTVIKQHENTIQELERFNATLNKSLTDQKEKMDKELEHQKQQCTNMLTESERQIQKLNGDNKILNEEKQEALRRLSAMMSTKLRDNNPNIADLSDQFRPTKLGEQFSELYDNEWTDAFDVLQNKFEERHAISVLLDIAMDTYWFCEQELREEWKFTEKWFIQKDAPSAQQIKKTLKDARKQTLVGRVSEIEEKYIDYLLTLCSNDNLIVLVKSSKVRCYIASCVRLTLLMTANDPPVVIECPGWQPFSERPYEERKPDVSIREQESTTGLCESTATENKDDSDSLMNNNSFQAEAEPNTPDGILLGEKHEGEIVESGESNINSGDMTIVTNTFAQKRNSVEMPTELPSAEMTIGEKSNDTVNKLTDSSENQVDSKNNRLENMESMKMLNDQQNEHNNSLRWEDDENIPSSLLEEIPSGSETPTAHDNANEISTVAVEHVQSDNGITVDSTLQVGGTNIESDQDKNTYYGFGTTPNPIEFVNQPSGIKNQRIVHERPKESKTNENAEKMPMTKERADFDKDKFKEYTSRGPFVDYVVWPIMYLHRDGPMLGKGIAQGCKEKMEDGSCEPFVWWKRLPTTHM</sequence>
<protein>
    <recommendedName>
        <fullName evidence="3">Mitochondria-eating protein C-terminal domain-containing protein</fullName>
    </recommendedName>
</protein>